<sequence>MLSESRPLINALLSLGYPISLVILYLGAIIALAEGLNRLRGTDAEFTRKIVHIGSGNVVLIAWWLELPPWVLIGASFIASIIALISYFLPILPSINSVGRKSLGTFFYALSIGVLTQWFWAIGQPQYLAIGILVMAWGDGMAAIIGQKLGKHSYQVLGVKKSWEGSLTMMGVSFLVTSAILLWVDEPILTVAIVSLIVSIAAMGLEAFSKLGIDNLTVPLGSAVLAFYLIHGLL</sequence>
<feature type="transmembrane region" description="Helical" evidence="1">
    <location>
        <begin position="216"/>
        <end position="233"/>
    </location>
</feature>
<proteinExistence type="predicted"/>
<feature type="transmembrane region" description="Helical" evidence="1">
    <location>
        <begin position="190"/>
        <end position="209"/>
    </location>
</feature>
<keyword evidence="1" id="KW-0472">Membrane</keyword>
<feature type="transmembrane region" description="Helical" evidence="1">
    <location>
        <begin position="103"/>
        <end position="121"/>
    </location>
</feature>
<keyword evidence="2" id="KW-0808">Transferase</keyword>
<feature type="transmembrane region" description="Helical" evidence="1">
    <location>
        <begin position="46"/>
        <end position="65"/>
    </location>
</feature>
<dbReference type="PANTHER" id="PTHR31303">
    <property type="entry name" value="CTP-DEPENDENT DIACYLGLYCEROL KINASE 1"/>
    <property type="match status" value="1"/>
</dbReference>
<dbReference type="PANTHER" id="PTHR31303:SF1">
    <property type="entry name" value="CTP-DEPENDENT DIACYLGLYCEROL KINASE 1"/>
    <property type="match status" value="1"/>
</dbReference>
<feature type="transmembrane region" description="Helical" evidence="1">
    <location>
        <begin position="127"/>
        <end position="146"/>
    </location>
</feature>
<feature type="transmembrane region" description="Helical" evidence="1">
    <location>
        <begin position="71"/>
        <end position="91"/>
    </location>
</feature>
<dbReference type="HOGENOM" id="CLU_058561_7_0_3"/>
<dbReference type="KEGG" id="cyt:cce_2063"/>
<keyword evidence="1" id="KW-1133">Transmembrane helix</keyword>
<organism evidence="2 3">
    <name type="scientific">Crocosphaera subtropica (strain ATCC 51142 / BH68)</name>
    <name type="common">Cyanothece sp. (strain ATCC 51142)</name>
    <dbReference type="NCBI Taxonomy" id="43989"/>
    <lineage>
        <taxon>Bacteria</taxon>
        <taxon>Bacillati</taxon>
        <taxon>Cyanobacteriota</taxon>
        <taxon>Cyanophyceae</taxon>
        <taxon>Oscillatoriophycideae</taxon>
        <taxon>Chroococcales</taxon>
        <taxon>Aphanothecaceae</taxon>
        <taxon>Crocosphaera</taxon>
        <taxon>Crocosphaera subtropica</taxon>
    </lineage>
</organism>
<dbReference type="EMBL" id="CP000806">
    <property type="protein sequence ID" value="ACB51413.1"/>
    <property type="molecule type" value="Genomic_DNA"/>
</dbReference>
<dbReference type="InterPro" id="IPR037997">
    <property type="entry name" value="Dgk1-like"/>
</dbReference>
<evidence type="ECO:0000313" key="3">
    <source>
        <dbReference type="Proteomes" id="UP000001203"/>
    </source>
</evidence>
<evidence type="ECO:0000313" key="2">
    <source>
        <dbReference type="EMBL" id="ACB51413.1"/>
    </source>
</evidence>
<feature type="transmembrane region" description="Helical" evidence="1">
    <location>
        <begin position="12"/>
        <end position="34"/>
    </location>
</feature>
<dbReference type="Proteomes" id="UP000001203">
    <property type="component" value="Chromosome circular"/>
</dbReference>
<keyword evidence="1" id="KW-0812">Transmembrane</keyword>
<protein>
    <submittedName>
        <fullName evidence="2">Phosphatidate cytidylyltransferase</fullName>
    </submittedName>
</protein>
<dbReference type="STRING" id="43989.cce_2063"/>
<accession>B1X1I4</accession>
<keyword evidence="3" id="KW-1185">Reference proteome</keyword>
<keyword evidence="2" id="KW-0548">Nucleotidyltransferase</keyword>
<gene>
    <name evidence="2" type="ordered locus">cce_2063</name>
</gene>
<dbReference type="GO" id="GO:0016779">
    <property type="term" value="F:nucleotidyltransferase activity"/>
    <property type="evidence" value="ECO:0007669"/>
    <property type="project" value="UniProtKB-KW"/>
</dbReference>
<dbReference type="eggNOG" id="COG0170">
    <property type="taxonomic scope" value="Bacteria"/>
</dbReference>
<dbReference type="AlphaFoldDB" id="B1X1I4"/>
<reference evidence="2 3" key="1">
    <citation type="journal article" date="2008" name="Proc. Natl. Acad. Sci. U.S.A.">
        <title>The genome of Cyanothece 51142, a unicellular diazotrophic cyanobacterium important in the marine nitrogen cycle.</title>
        <authorList>
            <person name="Welsh E.A."/>
            <person name="Liberton M."/>
            <person name="Stoeckel J."/>
            <person name="Loh T."/>
            <person name="Elvitigala T."/>
            <person name="Wang C."/>
            <person name="Wollam A."/>
            <person name="Fulton R.S."/>
            <person name="Clifton S.W."/>
            <person name="Jacobs J.M."/>
            <person name="Aurora R."/>
            <person name="Ghosh B.K."/>
            <person name="Sherman L.A."/>
            <person name="Smith R.D."/>
            <person name="Wilson R.K."/>
            <person name="Pakrasi H.B."/>
        </authorList>
    </citation>
    <scope>NUCLEOTIDE SEQUENCE [LARGE SCALE GENOMIC DNA]</scope>
    <source>
        <strain evidence="3">ATCC 51142 / BH68</strain>
    </source>
</reference>
<name>B1X1I4_CROS5</name>
<dbReference type="GO" id="GO:0004143">
    <property type="term" value="F:ATP-dependent diacylglycerol kinase activity"/>
    <property type="evidence" value="ECO:0007669"/>
    <property type="project" value="InterPro"/>
</dbReference>
<feature type="transmembrane region" description="Helical" evidence="1">
    <location>
        <begin position="167"/>
        <end position="184"/>
    </location>
</feature>
<evidence type="ECO:0000256" key="1">
    <source>
        <dbReference type="SAM" id="Phobius"/>
    </source>
</evidence>